<evidence type="ECO:0000256" key="3">
    <source>
        <dbReference type="ARBA" id="ARBA00023125"/>
    </source>
</evidence>
<sequence length="300" mass="32415">MTPDLRQLRYFLAVAEELNFTRAAARLHIAQPPLSAAIRQLEEQLGVTLLHRSSRQVELTAAGALLLERGRELLSHAEAVFAEVRELESAPTGKLTLGVAPTARFELAPAVLAACATRAPGVMLYPREDTTGALLHDLRAGRLDLVLGFCAEDDPALERERLRDAPAVLHVNADHPLAQRASVALGELRDEPIIVAGGPDSPGYTAAVVQLCRDAGFEPRTVPDPYPDLGVQAIREGLGVVVYARSAFAEQVEGSAFVPIEPRVTLPFDLLWRADKRSGALDAVLRVAREVRAEQAWAAP</sequence>
<name>A0ABT4RDT9_9ACTN</name>
<dbReference type="InterPro" id="IPR036388">
    <property type="entry name" value="WH-like_DNA-bd_sf"/>
</dbReference>
<evidence type="ECO:0000256" key="4">
    <source>
        <dbReference type="ARBA" id="ARBA00023163"/>
    </source>
</evidence>
<dbReference type="Gene3D" id="1.10.10.10">
    <property type="entry name" value="Winged helix-like DNA-binding domain superfamily/Winged helix DNA-binding domain"/>
    <property type="match status" value="1"/>
</dbReference>
<comment type="similarity">
    <text evidence="1">Belongs to the LysR transcriptional regulatory family.</text>
</comment>
<dbReference type="SUPFAM" id="SSF53850">
    <property type="entry name" value="Periplasmic binding protein-like II"/>
    <property type="match status" value="1"/>
</dbReference>
<evidence type="ECO:0000313" key="6">
    <source>
        <dbReference type="EMBL" id="MDA0136495.1"/>
    </source>
</evidence>
<dbReference type="PANTHER" id="PTHR30346:SF28">
    <property type="entry name" value="HTH-TYPE TRANSCRIPTIONAL REGULATOR CYNR"/>
    <property type="match status" value="1"/>
</dbReference>
<dbReference type="CDD" id="cd08414">
    <property type="entry name" value="PBP2_LTTR_aromatics_like"/>
    <property type="match status" value="1"/>
</dbReference>
<accession>A0ABT4RDT9</accession>
<dbReference type="EMBL" id="JAPCID010000004">
    <property type="protein sequence ID" value="MDA0136495.1"/>
    <property type="molecule type" value="Genomic_DNA"/>
</dbReference>
<organism evidence="6 7">
    <name type="scientific">Solirubrobacter deserti</name>
    <dbReference type="NCBI Taxonomy" id="2282478"/>
    <lineage>
        <taxon>Bacteria</taxon>
        <taxon>Bacillati</taxon>
        <taxon>Actinomycetota</taxon>
        <taxon>Thermoleophilia</taxon>
        <taxon>Solirubrobacterales</taxon>
        <taxon>Solirubrobacteraceae</taxon>
        <taxon>Solirubrobacter</taxon>
    </lineage>
</organism>
<keyword evidence="3" id="KW-0238">DNA-binding</keyword>
<proteinExistence type="inferred from homology"/>
<feature type="domain" description="HTH lysR-type" evidence="5">
    <location>
        <begin position="3"/>
        <end position="60"/>
    </location>
</feature>
<comment type="caution">
    <text evidence="6">The sequence shown here is derived from an EMBL/GenBank/DDBJ whole genome shotgun (WGS) entry which is preliminary data.</text>
</comment>
<dbReference type="Gene3D" id="3.40.190.10">
    <property type="entry name" value="Periplasmic binding protein-like II"/>
    <property type="match status" value="2"/>
</dbReference>
<evidence type="ECO:0000259" key="5">
    <source>
        <dbReference type="PROSITE" id="PS50931"/>
    </source>
</evidence>
<keyword evidence="7" id="KW-1185">Reference proteome</keyword>
<dbReference type="InterPro" id="IPR000847">
    <property type="entry name" value="LysR_HTH_N"/>
</dbReference>
<dbReference type="Proteomes" id="UP001147700">
    <property type="component" value="Unassembled WGS sequence"/>
</dbReference>
<evidence type="ECO:0000256" key="2">
    <source>
        <dbReference type="ARBA" id="ARBA00023015"/>
    </source>
</evidence>
<keyword evidence="2" id="KW-0805">Transcription regulation</keyword>
<dbReference type="PROSITE" id="PS50931">
    <property type="entry name" value="HTH_LYSR"/>
    <property type="match status" value="1"/>
</dbReference>
<reference evidence="6" key="1">
    <citation type="submission" date="2022-10" db="EMBL/GenBank/DDBJ databases">
        <title>The WGS of Solirubrobacter sp. CPCC 204708.</title>
        <authorList>
            <person name="Jiang Z."/>
        </authorList>
    </citation>
    <scope>NUCLEOTIDE SEQUENCE</scope>
    <source>
        <strain evidence="6">CPCC 204708</strain>
    </source>
</reference>
<dbReference type="InterPro" id="IPR036390">
    <property type="entry name" value="WH_DNA-bd_sf"/>
</dbReference>
<dbReference type="Pfam" id="PF03466">
    <property type="entry name" value="LysR_substrate"/>
    <property type="match status" value="1"/>
</dbReference>
<dbReference type="SUPFAM" id="SSF46785">
    <property type="entry name" value="Winged helix' DNA-binding domain"/>
    <property type="match status" value="1"/>
</dbReference>
<dbReference type="PRINTS" id="PR00039">
    <property type="entry name" value="HTHLYSR"/>
</dbReference>
<dbReference type="Pfam" id="PF00126">
    <property type="entry name" value="HTH_1"/>
    <property type="match status" value="1"/>
</dbReference>
<dbReference type="InterPro" id="IPR005119">
    <property type="entry name" value="LysR_subst-bd"/>
</dbReference>
<dbReference type="PANTHER" id="PTHR30346">
    <property type="entry name" value="TRANSCRIPTIONAL DUAL REGULATOR HCAR-RELATED"/>
    <property type="match status" value="1"/>
</dbReference>
<evidence type="ECO:0000256" key="1">
    <source>
        <dbReference type="ARBA" id="ARBA00009437"/>
    </source>
</evidence>
<gene>
    <name evidence="6" type="ORF">OJ962_03230</name>
</gene>
<dbReference type="RefSeq" id="WP_238931881.1">
    <property type="nucleotide sequence ID" value="NZ_JAPCID010000004.1"/>
</dbReference>
<evidence type="ECO:0000313" key="7">
    <source>
        <dbReference type="Proteomes" id="UP001147700"/>
    </source>
</evidence>
<keyword evidence="4" id="KW-0804">Transcription</keyword>
<protein>
    <submittedName>
        <fullName evidence="6">LysR substrate-binding domain-containing protein</fullName>
    </submittedName>
</protein>